<dbReference type="InterPro" id="IPR001633">
    <property type="entry name" value="EAL_dom"/>
</dbReference>
<gene>
    <name evidence="2" type="ORF">DFK10_11295</name>
</gene>
<feature type="domain" description="EAL" evidence="1">
    <location>
        <begin position="28"/>
        <end position="268"/>
    </location>
</feature>
<dbReference type="RefSeq" id="WP_109389140.1">
    <property type="nucleotide sequence ID" value="NZ_QETF01000012.1"/>
</dbReference>
<reference evidence="3" key="1">
    <citation type="submission" date="2018-05" db="EMBL/GenBank/DDBJ databases">
        <authorList>
            <person name="Du Z."/>
            <person name="Wang X."/>
        </authorList>
    </citation>
    <scope>NUCLEOTIDE SEQUENCE [LARGE SCALE GENOMIC DNA]</scope>
    <source>
        <strain evidence="3">WDS4C29</strain>
    </source>
</reference>
<keyword evidence="3" id="KW-1185">Reference proteome</keyword>
<dbReference type="EMBL" id="QETF01000012">
    <property type="protein sequence ID" value="PWG16543.1"/>
    <property type="molecule type" value="Genomic_DNA"/>
</dbReference>
<name>A0A2V1P1Y1_9RHOB</name>
<evidence type="ECO:0000313" key="2">
    <source>
        <dbReference type="EMBL" id="PWG16543.1"/>
    </source>
</evidence>
<dbReference type="InterPro" id="IPR035919">
    <property type="entry name" value="EAL_sf"/>
</dbReference>
<comment type="caution">
    <text evidence="2">The sequence shown here is derived from an EMBL/GenBank/DDBJ whole genome shotgun (WGS) entry which is preliminary data.</text>
</comment>
<dbReference type="Pfam" id="PF00563">
    <property type="entry name" value="EAL"/>
    <property type="match status" value="1"/>
</dbReference>
<dbReference type="GO" id="GO:0071111">
    <property type="term" value="F:cyclic-guanylate-specific phosphodiesterase activity"/>
    <property type="evidence" value="ECO:0007669"/>
    <property type="project" value="InterPro"/>
</dbReference>
<dbReference type="Proteomes" id="UP000245293">
    <property type="component" value="Unassembled WGS sequence"/>
</dbReference>
<proteinExistence type="predicted"/>
<dbReference type="CDD" id="cd01948">
    <property type="entry name" value="EAL"/>
    <property type="match status" value="1"/>
</dbReference>
<sequence>MPAFDLSRSALDEQVPKDPLDYAVSVRDKDVMSMVRDALAQDHCALAFQPVVLAGQGGDTAFYEGLIRVLDETGRVIPAAQFMGQVEDDTIGRDIDCASLALGFDRLRELPGLRLAVNVSARSLGDGTWRRVLERNLHDDPDLGHRLILEISEDSAMQLPEVVIRFMEEMQPRGVAFGLDDFGAGLTAFRYLKDFFFDLVKVDSCFVRGIDQDPDNQVIAEALITVAHQFEMFAVAEGVESPAEAAKLAQFGVDCLQGYLYGVPRLRI</sequence>
<dbReference type="SUPFAM" id="SSF141868">
    <property type="entry name" value="EAL domain-like"/>
    <property type="match status" value="1"/>
</dbReference>
<dbReference type="SMART" id="SM00052">
    <property type="entry name" value="EAL"/>
    <property type="match status" value="1"/>
</dbReference>
<dbReference type="PROSITE" id="PS50883">
    <property type="entry name" value="EAL"/>
    <property type="match status" value="1"/>
</dbReference>
<dbReference type="PANTHER" id="PTHR33121:SF79">
    <property type="entry name" value="CYCLIC DI-GMP PHOSPHODIESTERASE PDED-RELATED"/>
    <property type="match status" value="1"/>
</dbReference>
<dbReference type="PANTHER" id="PTHR33121">
    <property type="entry name" value="CYCLIC DI-GMP PHOSPHODIESTERASE PDEF"/>
    <property type="match status" value="1"/>
</dbReference>
<evidence type="ECO:0000313" key="3">
    <source>
        <dbReference type="Proteomes" id="UP000245293"/>
    </source>
</evidence>
<dbReference type="InterPro" id="IPR050706">
    <property type="entry name" value="Cyclic-di-GMP_PDE-like"/>
</dbReference>
<accession>A0A2V1P1Y1</accession>
<dbReference type="OrthoDB" id="23692at2"/>
<organism evidence="2 3">
    <name type="scientific">Salibaculum griseiflavum</name>
    <dbReference type="NCBI Taxonomy" id="1914409"/>
    <lineage>
        <taxon>Bacteria</taxon>
        <taxon>Pseudomonadati</taxon>
        <taxon>Pseudomonadota</taxon>
        <taxon>Alphaproteobacteria</taxon>
        <taxon>Rhodobacterales</taxon>
        <taxon>Roseobacteraceae</taxon>
        <taxon>Salibaculum</taxon>
    </lineage>
</organism>
<dbReference type="AlphaFoldDB" id="A0A2V1P1Y1"/>
<evidence type="ECO:0000259" key="1">
    <source>
        <dbReference type="PROSITE" id="PS50883"/>
    </source>
</evidence>
<protein>
    <submittedName>
        <fullName evidence="2">EAL domain-containing protein</fullName>
    </submittedName>
</protein>
<dbReference type="Gene3D" id="3.20.20.450">
    <property type="entry name" value="EAL domain"/>
    <property type="match status" value="1"/>
</dbReference>